<feature type="compositionally biased region" description="Basic residues" evidence="1">
    <location>
        <begin position="84"/>
        <end position="97"/>
    </location>
</feature>
<protein>
    <submittedName>
        <fullName evidence="2">Uncharacterized protein</fullName>
    </submittedName>
</protein>
<reference evidence="2" key="1">
    <citation type="journal article" date="2020" name="Stud. Mycol.">
        <title>101 Dothideomycetes genomes: a test case for predicting lifestyles and emergence of pathogens.</title>
        <authorList>
            <person name="Haridas S."/>
            <person name="Albert R."/>
            <person name="Binder M."/>
            <person name="Bloem J."/>
            <person name="Labutti K."/>
            <person name="Salamov A."/>
            <person name="Andreopoulos B."/>
            <person name="Baker S."/>
            <person name="Barry K."/>
            <person name="Bills G."/>
            <person name="Bluhm B."/>
            <person name="Cannon C."/>
            <person name="Castanera R."/>
            <person name="Culley D."/>
            <person name="Daum C."/>
            <person name="Ezra D."/>
            <person name="Gonzalez J."/>
            <person name="Henrissat B."/>
            <person name="Kuo A."/>
            <person name="Liang C."/>
            <person name="Lipzen A."/>
            <person name="Lutzoni F."/>
            <person name="Magnuson J."/>
            <person name="Mondo S."/>
            <person name="Nolan M."/>
            <person name="Ohm R."/>
            <person name="Pangilinan J."/>
            <person name="Park H.-J."/>
            <person name="Ramirez L."/>
            <person name="Alfaro M."/>
            <person name="Sun H."/>
            <person name="Tritt A."/>
            <person name="Yoshinaga Y."/>
            <person name="Zwiers L.-H."/>
            <person name="Turgeon B."/>
            <person name="Goodwin S."/>
            <person name="Spatafora J."/>
            <person name="Crous P."/>
            <person name="Grigoriev I."/>
        </authorList>
    </citation>
    <scope>NUCLEOTIDE SEQUENCE</scope>
    <source>
        <strain evidence="2">CBS 116005</strain>
    </source>
</reference>
<dbReference type="EMBL" id="ML995864">
    <property type="protein sequence ID" value="KAF2766916.1"/>
    <property type="molecule type" value="Genomic_DNA"/>
</dbReference>
<name>A0A6G1L208_9PEZI</name>
<gene>
    <name evidence="2" type="ORF">EJ03DRAFT_166130</name>
</gene>
<feature type="region of interest" description="Disordered" evidence="1">
    <location>
        <begin position="65"/>
        <end position="106"/>
    </location>
</feature>
<dbReference type="AlphaFoldDB" id="A0A6G1L208"/>
<accession>A0A6G1L208</accession>
<feature type="region of interest" description="Disordered" evidence="1">
    <location>
        <begin position="147"/>
        <end position="166"/>
    </location>
</feature>
<sequence>MWNTLKANLCTEARNDVDGFAWTTFFDWWQCHGYQGDLSMQEETFVPRKMIHATRDCDVRIHATEQPRSGRGDRTASAASRELCKHRGSTSGRKKPRTGCNSRRTDRCWSECDHGADRSHQTDAGLAKLCYNLWMIMLAPRDRAGKRIGQSGSARQLGFSSAKMAT</sequence>
<evidence type="ECO:0000313" key="2">
    <source>
        <dbReference type="EMBL" id="KAF2766916.1"/>
    </source>
</evidence>
<keyword evidence="3" id="KW-1185">Reference proteome</keyword>
<organism evidence="2 3">
    <name type="scientific">Teratosphaeria nubilosa</name>
    <dbReference type="NCBI Taxonomy" id="161662"/>
    <lineage>
        <taxon>Eukaryota</taxon>
        <taxon>Fungi</taxon>
        <taxon>Dikarya</taxon>
        <taxon>Ascomycota</taxon>
        <taxon>Pezizomycotina</taxon>
        <taxon>Dothideomycetes</taxon>
        <taxon>Dothideomycetidae</taxon>
        <taxon>Mycosphaerellales</taxon>
        <taxon>Teratosphaeriaceae</taxon>
        <taxon>Teratosphaeria</taxon>
    </lineage>
</organism>
<feature type="compositionally biased region" description="Basic and acidic residues" evidence="1">
    <location>
        <begin position="65"/>
        <end position="74"/>
    </location>
</feature>
<proteinExistence type="predicted"/>
<dbReference type="Proteomes" id="UP000799436">
    <property type="component" value="Unassembled WGS sequence"/>
</dbReference>
<evidence type="ECO:0000256" key="1">
    <source>
        <dbReference type="SAM" id="MobiDB-lite"/>
    </source>
</evidence>
<evidence type="ECO:0000313" key="3">
    <source>
        <dbReference type="Proteomes" id="UP000799436"/>
    </source>
</evidence>